<proteinExistence type="predicted"/>
<name>A0AAW9DPA7_ACIAO</name>
<evidence type="ECO:0000313" key="1">
    <source>
        <dbReference type="EMBL" id="MDX5930511.1"/>
    </source>
</evidence>
<organism evidence="1 2">
    <name type="scientific">Acidiphilium acidophilum</name>
    <name type="common">Thiobacillus acidophilus</name>
    <dbReference type="NCBI Taxonomy" id="76588"/>
    <lineage>
        <taxon>Bacteria</taxon>
        <taxon>Pseudomonadati</taxon>
        <taxon>Pseudomonadota</taxon>
        <taxon>Alphaproteobacteria</taxon>
        <taxon>Acetobacterales</taxon>
        <taxon>Acidocellaceae</taxon>
        <taxon>Acidiphilium</taxon>
    </lineage>
</organism>
<dbReference type="AlphaFoldDB" id="A0AAW9DPA7"/>
<gene>
    <name evidence="1" type="ORF">SIL87_07020</name>
</gene>
<reference evidence="1 2" key="1">
    <citation type="submission" date="2023-11" db="EMBL/GenBank/DDBJ databases">
        <title>MicrobeMod: A computational toolkit for identifying prokaryotic methylation and restriction-modification with nanopore sequencing.</title>
        <authorList>
            <person name="Crits-Christoph A."/>
            <person name="Kang S.C."/>
            <person name="Lee H."/>
            <person name="Ostrov N."/>
        </authorList>
    </citation>
    <scope>NUCLEOTIDE SEQUENCE [LARGE SCALE GENOMIC DNA]</scope>
    <source>
        <strain evidence="1 2">DSMZ 700</strain>
    </source>
</reference>
<evidence type="ECO:0000313" key="2">
    <source>
        <dbReference type="Proteomes" id="UP001279553"/>
    </source>
</evidence>
<dbReference type="Proteomes" id="UP001279553">
    <property type="component" value="Unassembled WGS sequence"/>
</dbReference>
<accession>A0AAW9DPA7</accession>
<evidence type="ECO:0008006" key="3">
    <source>
        <dbReference type="Google" id="ProtNLM"/>
    </source>
</evidence>
<comment type="caution">
    <text evidence="1">The sequence shown here is derived from an EMBL/GenBank/DDBJ whole genome shotgun (WGS) entry which is preliminary data.</text>
</comment>
<keyword evidence="2" id="KW-1185">Reference proteome</keyword>
<dbReference type="EMBL" id="JAWXYB010000018">
    <property type="protein sequence ID" value="MDX5930511.1"/>
    <property type="molecule type" value="Genomic_DNA"/>
</dbReference>
<dbReference type="RefSeq" id="WP_319613456.1">
    <property type="nucleotide sequence ID" value="NZ_JAWXYB010000018.1"/>
</dbReference>
<sequence length="59" mass="6548">MTEKILYRPAEAQSALGIKHSKFWLLAKEGAFDLRKMGKSTFVTADSLKKFAESLAKAS</sequence>
<protein>
    <recommendedName>
        <fullName evidence="3">Helix-turn-helix domain-containing protein</fullName>
    </recommendedName>
</protein>